<dbReference type="InterPro" id="IPR036890">
    <property type="entry name" value="HATPase_C_sf"/>
</dbReference>
<dbReference type="Gene3D" id="1.10.287.130">
    <property type="match status" value="1"/>
</dbReference>
<evidence type="ECO:0000256" key="7">
    <source>
        <dbReference type="PROSITE-ProRule" id="PRU00169"/>
    </source>
</evidence>
<dbReference type="Gene3D" id="3.30.565.10">
    <property type="entry name" value="Histidine kinase-like ATPase, C-terminal domain"/>
    <property type="match status" value="1"/>
</dbReference>
<dbReference type="Pfam" id="PF01590">
    <property type="entry name" value="GAF"/>
    <property type="match status" value="1"/>
</dbReference>
<sequence length="624" mass="71461">MIGLNKGANDYLKKPFSAQELIARIRNNIELSNIRRKILFQQQREEMINQFLLSISENIHSSLDLKEALSKVIKAIHSVLPCDRIFIISYEPTNLVASYENPESSTPIELFQEDEAITNLHSQMFLNNKLGVDISLNVYCTDTYKNVSMLSAEIRLNDNCWGWIKLHRSPNSNWFNSEIDFLQRIANRISLAITYNIIMDENLKKEIEIKVQTIANETKDQILVNTSHELRTPLGAIMGFLSSFDKDNLNDSQRDFIDVMMRASDSALLMANNILNAAKLEANKITLINTKFDLLDLFEEIIEQFVKDAESKQIELILNYDVENLPRYVKSDLNRLKQVLCNLLSNSIKFTEVGEIIMDVSIESIESQTVIGKDIKIQTYSQIVKKNYLLIELRDTGIGIDPNFMKHIWEYFSQVDTSFTRKQDGVGLGLSICKNLVEINGGEINAESQLGKGSKFWFTWNIDLSPPNKQSSYILPSCILLKRILVIHPVESVRNAMLKYLKIVKTVDAVDTPSKCIQEVKNYLELHNQFAYDIVFISLYEKNKKEIMNFLLELREMDIYGNNLLIIFMVSQGDKGKALADNLISKIGGQIAIIYSPITWQKLTNLLSTIRDDNIIESKGILRE</sequence>
<dbReference type="Pfam" id="PF00512">
    <property type="entry name" value="HisKA"/>
    <property type="match status" value="1"/>
</dbReference>
<dbReference type="Gene3D" id="3.30.450.40">
    <property type="match status" value="1"/>
</dbReference>
<dbReference type="InterPro" id="IPR005467">
    <property type="entry name" value="His_kinase_dom"/>
</dbReference>
<dbReference type="InterPro" id="IPR029016">
    <property type="entry name" value="GAF-like_dom_sf"/>
</dbReference>
<protein>
    <recommendedName>
        <fullName evidence="2">histidine kinase</fullName>
        <ecNumber evidence="2">2.7.13.3</ecNumber>
    </recommendedName>
</protein>
<dbReference type="PANTHER" id="PTHR43711">
    <property type="entry name" value="TWO-COMPONENT HISTIDINE KINASE"/>
    <property type="match status" value="1"/>
</dbReference>
<evidence type="ECO:0000256" key="1">
    <source>
        <dbReference type="ARBA" id="ARBA00000085"/>
    </source>
</evidence>
<dbReference type="SUPFAM" id="SSF55874">
    <property type="entry name" value="ATPase domain of HSP90 chaperone/DNA topoisomerase II/histidine kinase"/>
    <property type="match status" value="1"/>
</dbReference>
<gene>
    <name evidence="10" type="ORF">F8M41_023062</name>
</gene>
<dbReference type="InterPro" id="IPR004358">
    <property type="entry name" value="Sig_transdc_His_kin-like_C"/>
</dbReference>
<evidence type="ECO:0000259" key="8">
    <source>
        <dbReference type="PROSITE" id="PS50109"/>
    </source>
</evidence>
<dbReference type="SUPFAM" id="SSF55781">
    <property type="entry name" value="GAF domain-like"/>
    <property type="match status" value="1"/>
</dbReference>
<dbReference type="EMBL" id="WTPW01000736">
    <property type="protein sequence ID" value="KAF0484190.1"/>
    <property type="molecule type" value="Genomic_DNA"/>
</dbReference>
<dbReference type="OrthoDB" id="60033at2759"/>
<evidence type="ECO:0000256" key="6">
    <source>
        <dbReference type="ARBA" id="ARBA00023012"/>
    </source>
</evidence>
<keyword evidence="6" id="KW-0902">Two-component regulatory system</keyword>
<dbReference type="CDD" id="cd00082">
    <property type="entry name" value="HisKA"/>
    <property type="match status" value="1"/>
</dbReference>
<dbReference type="FunFam" id="3.30.565.10:FF:000010">
    <property type="entry name" value="Sensor histidine kinase RcsC"/>
    <property type="match status" value="1"/>
</dbReference>
<dbReference type="SUPFAM" id="SSF47384">
    <property type="entry name" value="Homodimeric domain of signal transducing histidine kinase"/>
    <property type="match status" value="1"/>
</dbReference>
<comment type="catalytic activity">
    <reaction evidence="1">
        <text>ATP + protein L-histidine = ADP + protein N-phospho-L-histidine.</text>
        <dbReference type="EC" id="2.7.13.3"/>
    </reaction>
</comment>
<evidence type="ECO:0000259" key="9">
    <source>
        <dbReference type="PROSITE" id="PS50110"/>
    </source>
</evidence>
<organism evidence="10 11">
    <name type="scientific">Gigaspora margarita</name>
    <dbReference type="NCBI Taxonomy" id="4874"/>
    <lineage>
        <taxon>Eukaryota</taxon>
        <taxon>Fungi</taxon>
        <taxon>Fungi incertae sedis</taxon>
        <taxon>Mucoromycota</taxon>
        <taxon>Glomeromycotina</taxon>
        <taxon>Glomeromycetes</taxon>
        <taxon>Diversisporales</taxon>
        <taxon>Gigasporaceae</taxon>
        <taxon>Gigaspora</taxon>
    </lineage>
</organism>
<dbReference type="SUPFAM" id="SSF52172">
    <property type="entry name" value="CheY-like"/>
    <property type="match status" value="1"/>
</dbReference>
<dbReference type="CDD" id="cd16922">
    <property type="entry name" value="HATPase_EvgS-ArcB-TorS-like"/>
    <property type="match status" value="1"/>
</dbReference>
<feature type="domain" description="Response regulatory" evidence="9">
    <location>
        <begin position="1"/>
        <end position="29"/>
    </location>
</feature>
<dbReference type="SMART" id="SM00388">
    <property type="entry name" value="HisKA"/>
    <property type="match status" value="1"/>
</dbReference>
<dbReference type="Pfam" id="PF02518">
    <property type="entry name" value="HATPase_c"/>
    <property type="match status" value="1"/>
</dbReference>
<dbReference type="InterPro" id="IPR003018">
    <property type="entry name" value="GAF"/>
</dbReference>
<proteinExistence type="predicted"/>
<keyword evidence="11" id="KW-1185">Reference proteome</keyword>
<dbReference type="AlphaFoldDB" id="A0A8H4EHK1"/>
<evidence type="ECO:0000313" key="11">
    <source>
        <dbReference type="Proteomes" id="UP000439903"/>
    </source>
</evidence>
<evidence type="ECO:0000256" key="3">
    <source>
        <dbReference type="ARBA" id="ARBA00022553"/>
    </source>
</evidence>
<feature type="domain" description="Histidine kinase" evidence="8">
    <location>
        <begin position="225"/>
        <end position="464"/>
    </location>
</feature>
<dbReference type="PROSITE" id="PS50110">
    <property type="entry name" value="RESPONSE_REGULATORY"/>
    <property type="match status" value="1"/>
</dbReference>
<reference evidence="10 11" key="1">
    <citation type="journal article" date="2019" name="Environ. Microbiol.">
        <title>At the nexus of three kingdoms: the genome of the mycorrhizal fungus Gigaspora margarita provides insights into plant, endobacterial and fungal interactions.</title>
        <authorList>
            <person name="Venice F."/>
            <person name="Ghignone S."/>
            <person name="Salvioli di Fossalunga A."/>
            <person name="Amselem J."/>
            <person name="Novero M."/>
            <person name="Xianan X."/>
            <person name="Sedzielewska Toro K."/>
            <person name="Morin E."/>
            <person name="Lipzen A."/>
            <person name="Grigoriev I.V."/>
            <person name="Henrissat B."/>
            <person name="Martin F.M."/>
            <person name="Bonfante P."/>
        </authorList>
    </citation>
    <scope>NUCLEOTIDE SEQUENCE [LARGE SCALE GENOMIC DNA]</scope>
    <source>
        <strain evidence="10 11">BEG34</strain>
    </source>
</reference>
<dbReference type="EC" id="2.7.13.3" evidence="2"/>
<dbReference type="InterPro" id="IPR003661">
    <property type="entry name" value="HisK_dim/P_dom"/>
</dbReference>
<dbReference type="GO" id="GO:0000155">
    <property type="term" value="F:phosphorelay sensor kinase activity"/>
    <property type="evidence" value="ECO:0007669"/>
    <property type="project" value="InterPro"/>
</dbReference>
<dbReference type="InterPro" id="IPR011006">
    <property type="entry name" value="CheY-like_superfamily"/>
</dbReference>
<keyword evidence="3" id="KW-0597">Phosphoprotein</keyword>
<comment type="caution">
    <text evidence="7">Lacks conserved residue(s) required for the propagation of feature annotation.</text>
</comment>
<comment type="caution">
    <text evidence="10">The sequence shown here is derived from an EMBL/GenBank/DDBJ whole genome shotgun (WGS) entry which is preliminary data.</text>
</comment>
<evidence type="ECO:0000256" key="4">
    <source>
        <dbReference type="ARBA" id="ARBA00022679"/>
    </source>
</evidence>
<dbReference type="InterPro" id="IPR036097">
    <property type="entry name" value="HisK_dim/P_sf"/>
</dbReference>
<dbReference type="PRINTS" id="PR00344">
    <property type="entry name" value="BCTRLSENSOR"/>
</dbReference>
<dbReference type="InterPro" id="IPR003594">
    <property type="entry name" value="HATPase_dom"/>
</dbReference>
<keyword evidence="5 10" id="KW-0418">Kinase</keyword>
<dbReference type="InterPro" id="IPR050736">
    <property type="entry name" value="Sensor_HK_Regulatory"/>
</dbReference>
<evidence type="ECO:0000256" key="2">
    <source>
        <dbReference type="ARBA" id="ARBA00012438"/>
    </source>
</evidence>
<evidence type="ECO:0000313" key="10">
    <source>
        <dbReference type="EMBL" id="KAF0484190.1"/>
    </source>
</evidence>
<evidence type="ECO:0000256" key="5">
    <source>
        <dbReference type="ARBA" id="ARBA00022777"/>
    </source>
</evidence>
<dbReference type="PROSITE" id="PS50109">
    <property type="entry name" value="HIS_KIN"/>
    <property type="match status" value="1"/>
</dbReference>
<accession>A0A8H4EHK1</accession>
<name>A0A8H4EHK1_GIGMA</name>
<dbReference type="InterPro" id="IPR001789">
    <property type="entry name" value="Sig_transdc_resp-reg_receiver"/>
</dbReference>
<dbReference type="Proteomes" id="UP000439903">
    <property type="component" value="Unassembled WGS sequence"/>
</dbReference>
<dbReference type="Gene3D" id="6.10.250.690">
    <property type="match status" value="1"/>
</dbReference>
<dbReference type="SMART" id="SM00387">
    <property type="entry name" value="HATPase_c"/>
    <property type="match status" value="1"/>
</dbReference>
<keyword evidence="4" id="KW-0808">Transferase</keyword>
<dbReference type="PANTHER" id="PTHR43711:SF1">
    <property type="entry name" value="HISTIDINE KINASE 1"/>
    <property type="match status" value="1"/>
</dbReference>